<dbReference type="InterPro" id="IPR001433">
    <property type="entry name" value="OxRdtase_FAD/NAD-bd"/>
</dbReference>
<evidence type="ECO:0000313" key="17">
    <source>
        <dbReference type="EMBL" id="ODV89665.1"/>
    </source>
</evidence>
<dbReference type="Gene3D" id="2.40.30.10">
    <property type="entry name" value="Translation factors"/>
    <property type="match status" value="1"/>
</dbReference>
<proteinExistence type="inferred from homology"/>
<dbReference type="EC" id="1.6.2.2" evidence="15"/>
<dbReference type="Pfam" id="PF00175">
    <property type="entry name" value="NAD_binding_1"/>
    <property type="match status" value="1"/>
</dbReference>
<protein>
    <recommendedName>
        <fullName evidence="15">NADH-cytochrome b5 reductase</fullName>
        <ecNumber evidence="15">1.6.2.2</ecNumber>
    </recommendedName>
</protein>
<keyword evidence="6" id="KW-1000">Mitochondrion outer membrane</keyword>
<evidence type="ECO:0000256" key="15">
    <source>
        <dbReference type="RuleBase" id="RU361226"/>
    </source>
</evidence>
<dbReference type="Gene3D" id="3.40.50.80">
    <property type="entry name" value="Nucleotide-binding domain of ferredoxin-NADP reductase (FNR) module"/>
    <property type="match status" value="1"/>
</dbReference>
<keyword evidence="9 15" id="KW-0560">Oxidoreductase</keyword>
<dbReference type="InterPro" id="IPR001834">
    <property type="entry name" value="CBR-like"/>
</dbReference>
<evidence type="ECO:0000256" key="11">
    <source>
        <dbReference type="ARBA" id="ARBA00023128"/>
    </source>
</evidence>
<evidence type="ECO:0000256" key="3">
    <source>
        <dbReference type="ARBA" id="ARBA00006105"/>
    </source>
</evidence>
<comment type="subcellular location">
    <subcellularLocation>
        <location evidence="2">Mitochondrion outer membrane</location>
        <topology evidence="2">Single-pass membrane protein</topology>
    </subcellularLocation>
</comment>
<feature type="binding site" evidence="14">
    <location>
        <position position="77"/>
    </location>
    <ligand>
        <name>FAD</name>
        <dbReference type="ChEBI" id="CHEBI:57692"/>
    </ligand>
</feature>
<evidence type="ECO:0000256" key="14">
    <source>
        <dbReference type="PIRSR" id="PIRSR601834-1"/>
    </source>
</evidence>
<evidence type="ECO:0000256" key="10">
    <source>
        <dbReference type="ARBA" id="ARBA00023027"/>
    </source>
</evidence>
<dbReference type="FunFam" id="3.40.50.80:FF:000009">
    <property type="entry name" value="NADH-cytochrome b5 reductase"/>
    <property type="match status" value="1"/>
</dbReference>
<feature type="binding site" evidence="14">
    <location>
        <position position="92"/>
    </location>
    <ligand>
        <name>FAD</name>
        <dbReference type="ChEBI" id="CHEBI:57692"/>
    </ligand>
</feature>
<evidence type="ECO:0000259" key="16">
    <source>
        <dbReference type="PROSITE" id="PS51384"/>
    </source>
</evidence>
<evidence type="ECO:0000256" key="9">
    <source>
        <dbReference type="ARBA" id="ARBA00023002"/>
    </source>
</evidence>
<evidence type="ECO:0000256" key="13">
    <source>
        <dbReference type="ARBA" id="ARBA00047682"/>
    </source>
</evidence>
<accession>A0A1E4TD25</accession>
<dbReference type="InterPro" id="IPR001709">
    <property type="entry name" value="Flavoprot_Pyr_Nucl_cyt_Rdtase"/>
</dbReference>
<dbReference type="Proteomes" id="UP000095023">
    <property type="component" value="Unassembled WGS sequence"/>
</dbReference>
<dbReference type="EMBL" id="KV453843">
    <property type="protein sequence ID" value="ODV89665.1"/>
    <property type="molecule type" value="Genomic_DNA"/>
</dbReference>
<evidence type="ECO:0000256" key="6">
    <source>
        <dbReference type="ARBA" id="ARBA00022787"/>
    </source>
</evidence>
<feature type="binding site" evidence="14">
    <location>
        <position position="94"/>
    </location>
    <ligand>
        <name>FAD</name>
        <dbReference type="ChEBI" id="CHEBI:57692"/>
    </ligand>
</feature>
<dbReference type="PROSITE" id="PS51384">
    <property type="entry name" value="FAD_FR"/>
    <property type="match status" value="1"/>
</dbReference>
<keyword evidence="10 15" id="KW-0520">NAD</keyword>
<comment type="catalytic activity">
    <reaction evidence="13 15">
        <text>2 Fe(III)-[cytochrome b5] + NADH = 2 Fe(II)-[cytochrome b5] + NAD(+) + H(+)</text>
        <dbReference type="Rhea" id="RHEA:46680"/>
        <dbReference type="Rhea" id="RHEA-COMP:10438"/>
        <dbReference type="Rhea" id="RHEA-COMP:10439"/>
        <dbReference type="ChEBI" id="CHEBI:15378"/>
        <dbReference type="ChEBI" id="CHEBI:29033"/>
        <dbReference type="ChEBI" id="CHEBI:29034"/>
        <dbReference type="ChEBI" id="CHEBI:57540"/>
        <dbReference type="ChEBI" id="CHEBI:57945"/>
        <dbReference type="EC" id="1.6.2.2"/>
    </reaction>
</comment>
<sequence>MSARLRKILAHLGVVETDVFHHDWISATLVKINRYNSNTARFLFELPKGYTRSGLQVTSAIFIRFGETEDDEVIRPYTPISELDNPEMVELLIKMYPQGNASVYMHNMKVGDKIDMLGPVSKYPLKPNQHDHLVLLGGGTGITPLYQLIRGVLSNPLDKTRLTLLYGNVQETDILLKEELDKLQAEHPLQFKIVYTLDHPGPEWKGRVGFIDRDLLEQVTHPSEPNVKIFVCGPPGFYKAMSGEPESALDQGELTGLLKELGYTKDQVYKF</sequence>
<dbReference type="AlphaFoldDB" id="A0A1E4TD25"/>
<dbReference type="SUPFAM" id="SSF52343">
    <property type="entry name" value="Ferredoxin reductase-like, C-terminal NADP-linked domain"/>
    <property type="match status" value="1"/>
</dbReference>
<organism evidence="17 18">
    <name type="scientific">Tortispora caseinolytica NRRL Y-17796</name>
    <dbReference type="NCBI Taxonomy" id="767744"/>
    <lineage>
        <taxon>Eukaryota</taxon>
        <taxon>Fungi</taxon>
        <taxon>Dikarya</taxon>
        <taxon>Ascomycota</taxon>
        <taxon>Saccharomycotina</taxon>
        <taxon>Trigonopsidomycetes</taxon>
        <taxon>Trigonopsidales</taxon>
        <taxon>Trigonopsidaceae</taxon>
        <taxon>Tortispora</taxon>
    </lineage>
</organism>
<evidence type="ECO:0000256" key="4">
    <source>
        <dbReference type="ARBA" id="ARBA00022630"/>
    </source>
</evidence>
<dbReference type="InterPro" id="IPR008333">
    <property type="entry name" value="Cbr1-like_FAD-bd_dom"/>
</dbReference>
<feature type="binding site" evidence="14">
    <location>
        <position position="75"/>
    </location>
    <ligand>
        <name>FAD</name>
        <dbReference type="ChEBI" id="CHEBI:57692"/>
    </ligand>
</feature>
<dbReference type="Pfam" id="PF00970">
    <property type="entry name" value="FAD_binding_6"/>
    <property type="match status" value="1"/>
</dbReference>
<dbReference type="InterPro" id="IPR017927">
    <property type="entry name" value="FAD-bd_FR_type"/>
</dbReference>
<reference evidence="18" key="1">
    <citation type="submission" date="2016-02" db="EMBL/GenBank/DDBJ databases">
        <title>Comparative genomics of biotechnologically important yeasts.</title>
        <authorList>
            <consortium name="DOE Joint Genome Institute"/>
            <person name="Riley R."/>
            <person name="Haridas S."/>
            <person name="Wolfe K.H."/>
            <person name="Lopes M.R."/>
            <person name="Hittinger C.T."/>
            <person name="Goker M."/>
            <person name="Salamov A."/>
            <person name="Wisecaver J."/>
            <person name="Long T.M."/>
            <person name="Aerts A.L."/>
            <person name="Barry K."/>
            <person name="Choi C."/>
            <person name="Clum A."/>
            <person name="Coughlan A.Y."/>
            <person name="Deshpande S."/>
            <person name="Douglass A.P."/>
            <person name="Hanson S.J."/>
            <person name="Klenk H.-P."/>
            <person name="Labutti K."/>
            <person name="Lapidus A."/>
            <person name="Lindquist E."/>
            <person name="Lipzen A."/>
            <person name="Meier-Kolthoff J.P."/>
            <person name="Ohm R.A."/>
            <person name="Otillar R.P."/>
            <person name="Pangilinan J."/>
            <person name="Peng Y."/>
            <person name="Rokas A."/>
            <person name="Rosa C.A."/>
            <person name="Scheuner C."/>
            <person name="Sibirny A.A."/>
            <person name="Slot J.C."/>
            <person name="Stielow J.B."/>
            <person name="Sun H."/>
            <person name="Kurtzman C.P."/>
            <person name="Blackwell M."/>
            <person name="Jeffries T.W."/>
            <person name="Grigoriev I.V."/>
        </authorList>
    </citation>
    <scope>NUCLEOTIDE SEQUENCE [LARGE SCALE GENOMIC DNA]</scope>
    <source>
        <strain evidence="18">NRRL Y-17796</strain>
    </source>
</reference>
<dbReference type="PANTHER" id="PTHR19370:SF171">
    <property type="entry name" value="NADH-CYTOCHROME B5 REDUCTASE 2"/>
    <property type="match status" value="1"/>
</dbReference>
<keyword evidence="11" id="KW-0496">Mitochondrion</keyword>
<dbReference type="PANTHER" id="PTHR19370">
    <property type="entry name" value="NADH-CYTOCHROME B5 REDUCTASE"/>
    <property type="match status" value="1"/>
</dbReference>
<dbReference type="InterPro" id="IPR017938">
    <property type="entry name" value="Riboflavin_synthase-like_b-brl"/>
</dbReference>
<keyword evidence="5" id="KW-0812">Transmembrane</keyword>
<evidence type="ECO:0000256" key="12">
    <source>
        <dbReference type="ARBA" id="ARBA00023136"/>
    </source>
</evidence>
<evidence type="ECO:0000256" key="2">
    <source>
        <dbReference type="ARBA" id="ARBA00004572"/>
    </source>
</evidence>
<evidence type="ECO:0000256" key="1">
    <source>
        <dbReference type="ARBA" id="ARBA00001974"/>
    </source>
</evidence>
<evidence type="ECO:0000256" key="7">
    <source>
        <dbReference type="ARBA" id="ARBA00022827"/>
    </source>
</evidence>
<dbReference type="GO" id="GO:0006696">
    <property type="term" value="P:ergosterol biosynthetic process"/>
    <property type="evidence" value="ECO:0007669"/>
    <property type="project" value="TreeGrafter"/>
</dbReference>
<dbReference type="PRINTS" id="PR00371">
    <property type="entry name" value="FPNCR"/>
</dbReference>
<evidence type="ECO:0000256" key="8">
    <source>
        <dbReference type="ARBA" id="ARBA00022989"/>
    </source>
</evidence>
<feature type="binding site" evidence="14">
    <location>
        <position position="102"/>
    </location>
    <ligand>
        <name>FAD</name>
        <dbReference type="ChEBI" id="CHEBI:57692"/>
    </ligand>
</feature>
<dbReference type="OrthoDB" id="432685at2759"/>
<dbReference type="GO" id="GO:0005741">
    <property type="term" value="C:mitochondrial outer membrane"/>
    <property type="evidence" value="ECO:0007669"/>
    <property type="project" value="UniProtKB-SubCell"/>
</dbReference>
<evidence type="ECO:0000256" key="5">
    <source>
        <dbReference type="ARBA" id="ARBA00022692"/>
    </source>
</evidence>
<dbReference type="GO" id="GO:0090524">
    <property type="term" value="F:cytochrome-b5 reductase activity, acting on NADH"/>
    <property type="evidence" value="ECO:0007669"/>
    <property type="project" value="UniProtKB-EC"/>
</dbReference>
<keyword evidence="7 14" id="KW-0274">FAD</keyword>
<comment type="cofactor">
    <cofactor evidence="1 14 15">
        <name>FAD</name>
        <dbReference type="ChEBI" id="CHEBI:57692"/>
    </cofactor>
</comment>
<dbReference type="InterPro" id="IPR039261">
    <property type="entry name" value="FNR_nucleotide-bd"/>
</dbReference>
<gene>
    <name evidence="17" type="ORF">CANCADRAFT_4288</name>
</gene>
<feature type="binding site" evidence="14">
    <location>
        <position position="143"/>
    </location>
    <ligand>
        <name>FAD</name>
        <dbReference type="ChEBI" id="CHEBI:57692"/>
    </ligand>
</feature>
<name>A0A1E4TD25_9ASCO</name>
<dbReference type="SUPFAM" id="SSF63380">
    <property type="entry name" value="Riboflavin synthase domain-like"/>
    <property type="match status" value="1"/>
</dbReference>
<keyword evidence="18" id="KW-1185">Reference proteome</keyword>
<keyword evidence="8" id="KW-1133">Transmembrane helix</keyword>
<feature type="binding site" evidence="14">
    <location>
        <position position="76"/>
    </location>
    <ligand>
        <name>FAD</name>
        <dbReference type="ChEBI" id="CHEBI:57692"/>
    </ligand>
</feature>
<keyword evidence="4 14" id="KW-0285">Flavoprotein</keyword>
<dbReference type="PRINTS" id="PR00406">
    <property type="entry name" value="CYTB5RDTASE"/>
</dbReference>
<evidence type="ECO:0000313" key="18">
    <source>
        <dbReference type="Proteomes" id="UP000095023"/>
    </source>
</evidence>
<comment type="similarity">
    <text evidence="3 15">Belongs to the flavoprotein pyridine nucleotide cytochrome reductase family.</text>
</comment>
<dbReference type="CDD" id="cd06183">
    <property type="entry name" value="cyt_b5_reduct_like"/>
    <property type="match status" value="1"/>
</dbReference>
<feature type="domain" description="FAD-binding FR-type" evidence="16">
    <location>
        <begin position="22"/>
        <end position="126"/>
    </location>
</feature>
<keyword evidence="12" id="KW-0472">Membrane</keyword>